<sequence length="388" mass="40124">MLPLNALGFLTVVAYGTWFYGFGVLYTNLSSFHNVSASTLGVTYGIANLIAGIGAVATGRRLDVFGPRAVLGVIGPLGAVIYGASSFATGTTFLATYALGGGLIGAAGFYSFTQPLAVRVAKTDAARAITRLTIWGAFSSPIMIPFTEILRANYGWQTAVRLPAALTAISFLAAAAVCRVDLVKNEEPPSLFASLRRALGDIRLRLFAAAAFLSSVAVSTLLVFQVPTMTWAGVSAGTAALLASLRGLMQLAGRIPLLAAINRYTAPRLIVIARVVLGISALFLLGSGNLVLALIYIVLAGVTIGALSALDGVVARDIVQPEVFGTVMGGIGLIATLGGSLGPIFGGWLRDVFDSPVAPMLIVLLAGCSAAIIFSIQQSISQKNQATQ</sequence>
<feature type="transmembrane region" description="Helical" evidence="1">
    <location>
        <begin position="269"/>
        <end position="287"/>
    </location>
</feature>
<feature type="transmembrane region" description="Helical" evidence="1">
    <location>
        <begin position="7"/>
        <end position="29"/>
    </location>
</feature>
<gene>
    <name evidence="2" type="ORF">GM51_13060</name>
</gene>
<feature type="transmembrane region" description="Helical" evidence="1">
    <location>
        <begin position="35"/>
        <end position="57"/>
    </location>
</feature>
<dbReference type="InterPro" id="IPR036259">
    <property type="entry name" value="MFS_trans_sf"/>
</dbReference>
<organism evidence="2">
    <name type="scientific">freshwater metagenome</name>
    <dbReference type="NCBI Taxonomy" id="449393"/>
    <lineage>
        <taxon>unclassified sequences</taxon>
        <taxon>metagenomes</taxon>
        <taxon>ecological metagenomes</taxon>
    </lineage>
</organism>
<evidence type="ECO:0000313" key="2">
    <source>
        <dbReference type="EMBL" id="KGA16237.1"/>
    </source>
</evidence>
<protein>
    <recommendedName>
        <fullName evidence="3">Major facilitator superfamily (MFS) profile domain-containing protein</fullName>
    </recommendedName>
</protein>
<dbReference type="Pfam" id="PF07690">
    <property type="entry name" value="MFS_1"/>
    <property type="match status" value="1"/>
</dbReference>
<proteinExistence type="predicted"/>
<reference evidence="2" key="1">
    <citation type="submission" date="2014-06" db="EMBL/GenBank/DDBJ databases">
        <title>Key roles for freshwater Actinobacteria revealed by deep metagenomic sequencing.</title>
        <authorList>
            <person name="Ghai R."/>
            <person name="Mizuno C.M."/>
            <person name="Picazo A."/>
            <person name="Camacho A."/>
            <person name="Rodriguez-Valera F."/>
        </authorList>
    </citation>
    <scope>NUCLEOTIDE SEQUENCE</scope>
</reference>
<keyword evidence="1" id="KW-1133">Transmembrane helix</keyword>
<dbReference type="GO" id="GO:0022857">
    <property type="term" value="F:transmembrane transporter activity"/>
    <property type="evidence" value="ECO:0007669"/>
    <property type="project" value="InterPro"/>
</dbReference>
<keyword evidence="1" id="KW-0472">Membrane</keyword>
<feature type="transmembrane region" description="Helical" evidence="1">
    <location>
        <begin position="204"/>
        <end position="224"/>
    </location>
</feature>
<name>A0A094PYN5_9ZZZZ</name>
<feature type="transmembrane region" description="Helical" evidence="1">
    <location>
        <begin position="323"/>
        <end position="345"/>
    </location>
</feature>
<dbReference type="InterPro" id="IPR011701">
    <property type="entry name" value="MFS"/>
</dbReference>
<dbReference type="Gene3D" id="1.20.1250.20">
    <property type="entry name" value="MFS general substrate transporter like domains"/>
    <property type="match status" value="1"/>
</dbReference>
<accession>A0A094PYN5</accession>
<comment type="caution">
    <text evidence="2">The sequence shown here is derived from an EMBL/GenBank/DDBJ whole genome shotgun (WGS) entry which is preliminary data.</text>
</comment>
<feature type="transmembrane region" description="Helical" evidence="1">
    <location>
        <begin position="162"/>
        <end position="183"/>
    </location>
</feature>
<feature type="transmembrane region" description="Helical" evidence="1">
    <location>
        <begin position="293"/>
        <end position="314"/>
    </location>
</feature>
<feature type="transmembrane region" description="Helical" evidence="1">
    <location>
        <begin position="69"/>
        <end position="88"/>
    </location>
</feature>
<dbReference type="AlphaFoldDB" id="A0A094PYN5"/>
<keyword evidence="1" id="KW-0812">Transmembrane</keyword>
<evidence type="ECO:0000256" key="1">
    <source>
        <dbReference type="SAM" id="Phobius"/>
    </source>
</evidence>
<dbReference type="PANTHER" id="PTHR11360">
    <property type="entry name" value="MONOCARBOXYLATE TRANSPORTER"/>
    <property type="match status" value="1"/>
</dbReference>
<dbReference type="InterPro" id="IPR050327">
    <property type="entry name" value="Proton-linked_MCT"/>
</dbReference>
<feature type="transmembrane region" description="Helical" evidence="1">
    <location>
        <begin position="94"/>
        <end position="112"/>
    </location>
</feature>
<evidence type="ECO:0008006" key="3">
    <source>
        <dbReference type="Google" id="ProtNLM"/>
    </source>
</evidence>
<feature type="transmembrane region" description="Helical" evidence="1">
    <location>
        <begin position="132"/>
        <end position="150"/>
    </location>
</feature>
<dbReference type="EMBL" id="JNSL01000090">
    <property type="protein sequence ID" value="KGA16237.1"/>
    <property type="molecule type" value="Genomic_DNA"/>
</dbReference>
<dbReference type="SUPFAM" id="SSF103473">
    <property type="entry name" value="MFS general substrate transporter"/>
    <property type="match status" value="1"/>
</dbReference>
<feature type="transmembrane region" description="Helical" evidence="1">
    <location>
        <begin position="357"/>
        <end position="376"/>
    </location>
</feature>
<feature type="transmembrane region" description="Helical" evidence="1">
    <location>
        <begin position="230"/>
        <end position="248"/>
    </location>
</feature>
<dbReference type="PANTHER" id="PTHR11360:SF290">
    <property type="entry name" value="MONOCARBOXYLATE MFS PERMEASE"/>
    <property type="match status" value="1"/>
</dbReference>